<comment type="function">
    <text evidence="1 7">Required for growth under high-pressure and low-temperature conditions.</text>
</comment>
<comment type="caution">
    <text evidence="9">The sequence shown here is derived from an EMBL/GenBank/DDBJ whole genome shotgun (WGS) entry which is preliminary data.</text>
</comment>
<feature type="compositionally biased region" description="Low complexity" evidence="8">
    <location>
        <begin position="443"/>
        <end position="457"/>
    </location>
</feature>
<gene>
    <name evidence="7" type="primary">DLT1</name>
    <name evidence="9" type="ORF">SCUCBS95973_001658</name>
</gene>
<keyword evidence="4 7" id="KW-0812">Transmembrane</keyword>
<feature type="region of interest" description="Disordered" evidence="8">
    <location>
        <begin position="376"/>
        <end position="596"/>
    </location>
</feature>
<feature type="compositionally biased region" description="Polar residues" evidence="8">
    <location>
        <begin position="568"/>
        <end position="583"/>
    </location>
</feature>
<feature type="compositionally biased region" description="Acidic residues" evidence="8">
    <location>
        <begin position="377"/>
        <end position="391"/>
    </location>
</feature>
<feature type="compositionally biased region" description="Polar residues" evidence="8">
    <location>
        <begin position="424"/>
        <end position="433"/>
    </location>
</feature>
<evidence type="ECO:0000256" key="3">
    <source>
        <dbReference type="ARBA" id="ARBA00021353"/>
    </source>
</evidence>
<proteinExistence type="inferred from homology"/>
<evidence type="ECO:0000256" key="7">
    <source>
        <dbReference type="RuleBase" id="RU367100"/>
    </source>
</evidence>
<reference evidence="9 10" key="1">
    <citation type="submission" date="2024-01" db="EMBL/GenBank/DDBJ databases">
        <authorList>
            <person name="Allen C."/>
            <person name="Tagirdzhanova G."/>
        </authorList>
    </citation>
    <scope>NUCLEOTIDE SEQUENCE [LARGE SCALE GENOMIC DNA]</scope>
</reference>
<feature type="transmembrane region" description="Helical" evidence="7">
    <location>
        <begin position="45"/>
        <end position="72"/>
    </location>
</feature>
<feature type="region of interest" description="Disordered" evidence="8">
    <location>
        <begin position="208"/>
        <end position="237"/>
    </location>
</feature>
<evidence type="ECO:0000256" key="4">
    <source>
        <dbReference type="ARBA" id="ARBA00022692"/>
    </source>
</evidence>
<evidence type="ECO:0000256" key="6">
    <source>
        <dbReference type="ARBA" id="ARBA00023136"/>
    </source>
</evidence>
<evidence type="ECO:0000256" key="2">
    <source>
        <dbReference type="ARBA" id="ARBA00005550"/>
    </source>
</evidence>
<feature type="compositionally biased region" description="Gly residues" evidence="8">
    <location>
        <begin position="218"/>
        <end position="232"/>
    </location>
</feature>
<accession>A0ABP0B0F0</accession>
<feature type="transmembrane region" description="Helical" evidence="7">
    <location>
        <begin position="7"/>
        <end position="30"/>
    </location>
</feature>
<evidence type="ECO:0000313" key="10">
    <source>
        <dbReference type="Proteomes" id="UP001642405"/>
    </source>
</evidence>
<dbReference type="EMBL" id="CAWUHB010000006">
    <property type="protein sequence ID" value="CAK7213022.1"/>
    <property type="molecule type" value="Genomic_DNA"/>
</dbReference>
<evidence type="ECO:0000256" key="1">
    <source>
        <dbReference type="ARBA" id="ARBA00002489"/>
    </source>
</evidence>
<keyword evidence="5 7" id="KW-1133">Transmembrane helix</keyword>
<dbReference type="InterPro" id="IPR038869">
    <property type="entry name" value="DLT1"/>
</dbReference>
<evidence type="ECO:0000313" key="9">
    <source>
        <dbReference type="EMBL" id="CAK7213022.1"/>
    </source>
</evidence>
<comment type="similarity">
    <text evidence="2 7">Belongs to the DLT1 family.</text>
</comment>
<feature type="compositionally biased region" description="Low complexity" evidence="8">
    <location>
        <begin position="471"/>
        <end position="509"/>
    </location>
</feature>
<feature type="compositionally biased region" description="Low complexity" evidence="8">
    <location>
        <begin position="552"/>
        <end position="567"/>
    </location>
</feature>
<dbReference type="Proteomes" id="UP001642405">
    <property type="component" value="Unassembled WGS sequence"/>
</dbReference>
<comment type="subcellular location">
    <subcellularLocation>
        <location evidence="7">Membrane</location>
        <topology evidence="7">Multi-pass membrane protein</topology>
    </subcellularLocation>
</comment>
<keyword evidence="10" id="KW-1185">Reference proteome</keyword>
<name>A0ABP0B0F0_9PEZI</name>
<feature type="region of interest" description="Disordered" evidence="8">
    <location>
        <begin position="144"/>
        <end position="163"/>
    </location>
</feature>
<keyword evidence="6 7" id="KW-0472">Membrane</keyword>
<protein>
    <recommendedName>
        <fullName evidence="3 7">Defect at low temperature protein 1</fullName>
    </recommendedName>
</protein>
<feature type="compositionally biased region" description="Low complexity" evidence="8">
    <location>
        <begin position="584"/>
        <end position="596"/>
    </location>
</feature>
<organism evidence="9 10">
    <name type="scientific">Sporothrix curviconia</name>
    <dbReference type="NCBI Taxonomy" id="1260050"/>
    <lineage>
        <taxon>Eukaryota</taxon>
        <taxon>Fungi</taxon>
        <taxon>Dikarya</taxon>
        <taxon>Ascomycota</taxon>
        <taxon>Pezizomycotina</taxon>
        <taxon>Sordariomycetes</taxon>
        <taxon>Sordariomycetidae</taxon>
        <taxon>Ophiostomatales</taxon>
        <taxon>Ophiostomataceae</taxon>
        <taxon>Sporothrix</taxon>
    </lineage>
</organism>
<evidence type="ECO:0000256" key="5">
    <source>
        <dbReference type="ARBA" id="ARBA00022989"/>
    </source>
</evidence>
<dbReference type="PANTHER" id="PTHR40021:SF1">
    <property type="entry name" value="DEFECT AT LOW TEMPERATURE PROTEIN 1"/>
    <property type="match status" value="1"/>
</dbReference>
<evidence type="ECO:0000256" key="8">
    <source>
        <dbReference type="SAM" id="MobiDB-lite"/>
    </source>
</evidence>
<dbReference type="PANTHER" id="PTHR40021">
    <property type="entry name" value="DEFECT AT LOW TEMPERATURE PROTEIN 1"/>
    <property type="match status" value="1"/>
</dbReference>
<sequence>MTSSAAVFFRIIYATAYLFLHVLLLVLLLVTPGDIINQSRDRHDIVSILIVAACYIFAILVVIFVFFLRLFLKRAVLNSIPRSWIPIEKGEVSKPVRSMISAGLSRSAAIAFVSRPRVVPKELLDEMCPMLVAGALIPGSSGAQEGAALQGGEKEDEAALRGSVPKTEKAVRFKRVETMEMEKELGIDLPPCQAVWGEIEHPGWAPPDRPLCRPGARAAGGGGGGGGGGGAAAGSPNPLDENINLQYSVVLAELPNLIEAKAMTLAPPDPMSASDPPMLDAEAVSLLERPLYMGLREYIAHLAGLGVIDLHAEAPVYDKGAAADGDPRLLGAVVSSFAASYEYARFSTHMISHKTFRQLMHDLATILRRMTPLDPGVLDDYDEDADDDERDDGYSYSESDNRSGRLYFAGDSEQDGYGDIDNNAARSSPTTPGRSRGRSSGAHLLTSQRRQQTQTHTYDFSPQNARHLTMSRSASSRRSVITSSSSSSNSSGTGSSSSSSSGKSQGSDGTSRRRRRPRRQTTAPPLADEDGRDTSPSVGAWDQRRQGKGGRRPLLAPRRPSSRASSANSFAQTRQPYAVSNQPSSASLRSTASSGSVIRLADRNEEASLGLPYVITTQTEDERLF</sequence>